<dbReference type="AlphaFoldDB" id="A0AAW2KKR9"/>
<dbReference type="InterPro" id="IPR009721">
    <property type="entry name" value="O-acyltransferase_WSD1_C"/>
</dbReference>
<comment type="caution">
    <text evidence="2">The sequence shown here is derived from an EMBL/GenBank/DDBJ whole genome shotgun (WGS) entry which is preliminary data.</text>
</comment>
<name>A0AAW2KKR9_SESRA</name>
<dbReference type="PANTHER" id="PTHR31650">
    <property type="entry name" value="O-ACYLTRANSFERASE (WSD1-LIKE) FAMILY PROTEIN"/>
    <property type="match status" value="1"/>
</dbReference>
<protein>
    <recommendedName>
        <fullName evidence="1">O-acyltransferase WSD1 C-terminal domain-containing protein</fullName>
    </recommendedName>
</protein>
<dbReference type="GO" id="GO:0019432">
    <property type="term" value="P:triglyceride biosynthetic process"/>
    <property type="evidence" value="ECO:0007669"/>
    <property type="project" value="TreeGrafter"/>
</dbReference>
<reference evidence="2" key="1">
    <citation type="submission" date="2020-06" db="EMBL/GenBank/DDBJ databases">
        <authorList>
            <person name="Li T."/>
            <person name="Hu X."/>
            <person name="Zhang T."/>
            <person name="Song X."/>
            <person name="Zhang H."/>
            <person name="Dai N."/>
            <person name="Sheng W."/>
            <person name="Hou X."/>
            <person name="Wei L."/>
        </authorList>
    </citation>
    <scope>NUCLEOTIDE SEQUENCE</scope>
    <source>
        <strain evidence="2">G02</strain>
        <tissue evidence="2">Leaf</tissue>
    </source>
</reference>
<dbReference type="Pfam" id="PF06974">
    <property type="entry name" value="WS_DGAT_C"/>
    <property type="match status" value="1"/>
</dbReference>
<dbReference type="EMBL" id="JACGWJ010000028">
    <property type="protein sequence ID" value="KAL0307032.1"/>
    <property type="molecule type" value="Genomic_DNA"/>
</dbReference>
<dbReference type="PANTHER" id="PTHR31650:SF34">
    <property type="entry name" value="O-ACYLTRANSFERASE WSD1-LIKE ISOFORM X1"/>
    <property type="match status" value="1"/>
</dbReference>
<evidence type="ECO:0000259" key="1">
    <source>
        <dbReference type="Pfam" id="PF06974"/>
    </source>
</evidence>
<sequence>MLAMNHELRNGQSTALVLLRTRNIAGYKSVAEMVEPDAESPWGNQFAFLHVPVPELSEHEPNNPLSFVLKAQKIIKKKRNSAAVILTGKLLEALRKYRGPEVTAKYIHSTLKNTSMTISNIIGPVEQMALSNQPVKGLYFMVVGVPQSLTVTMLSYMGKLRLAVGTENGLIEAPKFKSCIQNAFDMIFKAAVDHYSPTLNNYI</sequence>
<organism evidence="2">
    <name type="scientific">Sesamum radiatum</name>
    <name type="common">Black benniseed</name>
    <dbReference type="NCBI Taxonomy" id="300843"/>
    <lineage>
        <taxon>Eukaryota</taxon>
        <taxon>Viridiplantae</taxon>
        <taxon>Streptophyta</taxon>
        <taxon>Embryophyta</taxon>
        <taxon>Tracheophyta</taxon>
        <taxon>Spermatophyta</taxon>
        <taxon>Magnoliopsida</taxon>
        <taxon>eudicotyledons</taxon>
        <taxon>Gunneridae</taxon>
        <taxon>Pentapetalae</taxon>
        <taxon>asterids</taxon>
        <taxon>lamiids</taxon>
        <taxon>Lamiales</taxon>
        <taxon>Pedaliaceae</taxon>
        <taxon>Sesamum</taxon>
    </lineage>
</organism>
<feature type="domain" description="O-acyltransferase WSD1 C-terminal" evidence="1">
    <location>
        <begin position="42"/>
        <end position="187"/>
    </location>
</feature>
<proteinExistence type="predicted"/>
<evidence type="ECO:0000313" key="2">
    <source>
        <dbReference type="EMBL" id="KAL0307032.1"/>
    </source>
</evidence>
<dbReference type="InterPro" id="IPR045034">
    <property type="entry name" value="O-acyltransferase_WSD1-like"/>
</dbReference>
<accession>A0AAW2KKR9</accession>
<gene>
    <name evidence="2" type="ORF">Sradi_6120500</name>
</gene>
<reference evidence="2" key="2">
    <citation type="journal article" date="2024" name="Plant">
        <title>Genomic evolution and insights into agronomic trait innovations of Sesamum species.</title>
        <authorList>
            <person name="Miao H."/>
            <person name="Wang L."/>
            <person name="Qu L."/>
            <person name="Liu H."/>
            <person name="Sun Y."/>
            <person name="Le M."/>
            <person name="Wang Q."/>
            <person name="Wei S."/>
            <person name="Zheng Y."/>
            <person name="Lin W."/>
            <person name="Duan Y."/>
            <person name="Cao H."/>
            <person name="Xiong S."/>
            <person name="Wang X."/>
            <person name="Wei L."/>
            <person name="Li C."/>
            <person name="Ma Q."/>
            <person name="Ju M."/>
            <person name="Zhao R."/>
            <person name="Li G."/>
            <person name="Mu C."/>
            <person name="Tian Q."/>
            <person name="Mei H."/>
            <person name="Zhang T."/>
            <person name="Gao T."/>
            <person name="Zhang H."/>
        </authorList>
    </citation>
    <scope>NUCLEOTIDE SEQUENCE</scope>
    <source>
        <strain evidence="2">G02</strain>
    </source>
</reference>
<dbReference type="GO" id="GO:0005886">
    <property type="term" value="C:plasma membrane"/>
    <property type="evidence" value="ECO:0007669"/>
    <property type="project" value="TreeGrafter"/>
</dbReference>
<dbReference type="GO" id="GO:0008374">
    <property type="term" value="F:O-acyltransferase activity"/>
    <property type="evidence" value="ECO:0007669"/>
    <property type="project" value="InterPro"/>
</dbReference>